<dbReference type="PANTHER" id="PTHR47245">
    <property type="entry name" value="PEPTIDYLPROLYL ISOMERASE"/>
    <property type="match status" value="1"/>
</dbReference>
<keyword evidence="2" id="KW-0732">Signal</keyword>
<accession>A0A1F7REQ9</accession>
<feature type="domain" description="PpiC" evidence="3">
    <location>
        <begin position="150"/>
        <end position="252"/>
    </location>
</feature>
<dbReference type="PROSITE" id="PS01096">
    <property type="entry name" value="PPIC_PPIASE_1"/>
    <property type="match status" value="1"/>
</dbReference>
<dbReference type="InterPro" id="IPR046357">
    <property type="entry name" value="PPIase_dom_sf"/>
</dbReference>
<proteinExistence type="predicted"/>
<evidence type="ECO:0000259" key="3">
    <source>
        <dbReference type="PROSITE" id="PS50198"/>
    </source>
</evidence>
<evidence type="ECO:0000256" key="2">
    <source>
        <dbReference type="SAM" id="SignalP"/>
    </source>
</evidence>
<sequence>MSLKRTFLCVLILAIALAFSLSVRSEEAKKAEEAKDDSKIVLAEIGSQKITMKDFEKKLSDLPEQYKALFSEPERKVDLLNALVQQIVLAKKARELKLDQKPDVIEKTNSVADQVLIQELIKEEILNKSSPSDEEIKKYYERNLSKYKEPEKVKARHILIKVDQNARDEDKKKAEEKAKGILARVKKSEDFAKLAKELSEDTGSKENGGDLGFFARGRMAKDFEEVAFKLKPGEISDLVKTRYGYHIIKTEEKKEEHQKPLDEVKSMIKDSLARETAQKRLENYTKKLMADFKAVIHPELLNPEETSEEKKDQSKK</sequence>
<evidence type="ECO:0000256" key="1">
    <source>
        <dbReference type="PROSITE-ProRule" id="PRU00278"/>
    </source>
</evidence>
<dbReference type="Gene3D" id="3.10.50.40">
    <property type="match status" value="1"/>
</dbReference>
<protein>
    <recommendedName>
        <fullName evidence="3">PpiC domain-containing protein</fullName>
    </recommendedName>
</protein>
<dbReference type="InterPro" id="IPR000297">
    <property type="entry name" value="PPIase_PpiC"/>
</dbReference>
<evidence type="ECO:0000313" key="4">
    <source>
        <dbReference type="EMBL" id="OGL40012.1"/>
    </source>
</evidence>
<dbReference type="PROSITE" id="PS50198">
    <property type="entry name" value="PPIC_PPIASE_2"/>
    <property type="match status" value="1"/>
</dbReference>
<gene>
    <name evidence="4" type="ORF">A2042_00215</name>
</gene>
<comment type="caution">
    <text evidence="4">The sequence shown here is derived from an EMBL/GenBank/DDBJ whole genome shotgun (WGS) entry which is preliminary data.</text>
</comment>
<dbReference type="InterPro" id="IPR050245">
    <property type="entry name" value="PrsA_foldase"/>
</dbReference>
<feature type="chain" id="PRO_5009532187" description="PpiC domain-containing protein" evidence="2">
    <location>
        <begin position="26"/>
        <end position="316"/>
    </location>
</feature>
<dbReference type="InterPro" id="IPR023058">
    <property type="entry name" value="PPIase_PpiC_CS"/>
</dbReference>
<reference evidence="4 5" key="1">
    <citation type="journal article" date="2016" name="Nat. Commun.">
        <title>Thousands of microbial genomes shed light on interconnected biogeochemical processes in an aquifer system.</title>
        <authorList>
            <person name="Anantharaman K."/>
            <person name="Brown C.T."/>
            <person name="Hug L.A."/>
            <person name="Sharon I."/>
            <person name="Castelle C.J."/>
            <person name="Probst A.J."/>
            <person name="Thomas B.C."/>
            <person name="Singh A."/>
            <person name="Wilkins M.J."/>
            <person name="Karaoz U."/>
            <person name="Brodie E.L."/>
            <person name="Williams K.H."/>
            <person name="Hubbard S.S."/>
            <person name="Banfield J.F."/>
        </authorList>
    </citation>
    <scope>NUCLEOTIDE SEQUENCE [LARGE SCALE GENOMIC DNA]</scope>
</reference>
<dbReference type="Pfam" id="PF13624">
    <property type="entry name" value="SurA_N_3"/>
    <property type="match status" value="1"/>
</dbReference>
<name>A0A1F7REQ9_9BACT</name>
<dbReference type="Proteomes" id="UP000178526">
    <property type="component" value="Unassembled WGS sequence"/>
</dbReference>
<dbReference type="EMBL" id="MGDB01000108">
    <property type="protein sequence ID" value="OGL40012.1"/>
    <property type="molecule type" value="Genomic_DNA"/>
</dbReference>
<feature type="signal peptide" evidence="2">
    <location>
        <begin position="1"/>
        <end position="25"/>
    </location>
</feature>
<dbReference type="PANTHER" id="PTHR47245:SF2">
    <property type="entry name" value="PEPTIDYL-PROLYL CIS-TRANS ISOMERASE HP_0175-RELATED"/>
    <property type="match status" value="1"/>
</dbReference>
<dbReference type="SUPFAM" id="SSF54534">
    <property type="entry name" value="FKBP-like"/>
    <property type="match status" value="1"/>
</dbReference>
<keyword evidence="1" id="KW-0697">Rotamase</keyword>
<dbReference type="AlphaFoldDB" id="A0A1F7REQ9"/>
<dbReference type="GO" id="GO:0003755">
    <property type="term" value="F:peptidyl-prolyl cis-trans isomerase activity"/>
    <property type="evidence" value="ECO:0007669"/>
    <property type="project" value="UniProtKB-KW"/>
</dbReference>
<evidence type="ECO:0000313" key="5">
    <source>
        <dbReference type="Proteomes" id="UP000178526"/>
    </source>
</evidence>
<dbReference type="Pfam" id="PF13616">
    <property type="entry name" value="Rotamase_3"/>
    <property type="match status" value="1"/>
</dbReference>
<dbReference type="SUPFAM" id="SSF109998">
    <property type="entry name" value="Triger factor/SurA peptide-binding domain-like"/>
    <property type="match status" value="1"/>
</dbReference>
<dbReference type="InterPro" id="IPR027304">
    <property type="entry name" value="Trigger_fact/SurA_dom_sf"/>
</dbReference>
<organism evidence="4 5">
    <name type="scientific">Candidatus Schekmanbacteria bacterium GWA2_38_11</name>
    <dbReference type="NCBI Taxonomy" id="1817876"/>
    <lineage>
        <taxon>Bacteria</taxon>
        <taxon>Candidatus Schekmaniibacteriota</taxon>
    </lineage>
</organism>
<keyword evidence="1" id="KW-0413">Isomerase</keyword>